<evidence type="ECO:0000313" key="1">
    <source>
        <dbReference type="EMBL" id="KGF90377.1"/>
    </source>
</evidence>
<name>A0A0A1ZLA5_PROMR</name>
<gene>
    <name evidence="1" type="ORF">EU93_1548</name>
</gene>
<proteinExistence type="predicted"/>
<comment type="caution">
    <text evidence="1">The sequence shown here is derived from an EMBL/GenBank/DDBJ whole genome shotgun (WGS) entry which is preliminary data.</text>
</comment>
<accession>A0A0A1ZLA5</accession>
<dbReference type="Proteomes" id="UP000030491">
    <property type="component" value="Unassembled WGS sequence"/>
</dbReference>
<sequence>MNSFTNGGKTRIKIVKTRTDIAVNTRNKDNNLGILSPFCI</sequence>
<protein>
    <submittedName>
        <fullName evidence="1">Uncharacterized protein</fullName>
    </submittedName>
</protein>
<reference evidence="2" key="1">
    <citation type="journal article" date="2014" name="Sci. Data">
        <title>Genomes of diverse isolates of the marine cyanobacterium Prochlorococcus.</title>
        <authorList>
            <person name="Biller S."/>
            <person name="Berube P."/>
            <person name="Thompson J."/>
            <person name="Kelly L."/>
            <person name="Roggensack S."/>
            <person name="Awad L."/>
            <person name="Roache-Johnson K."/>
            <person name="Ding H."/>
            <person name="Giovannoni S.J."/>
            <person name="Moore L.R."/>
            <person name="Chisholm S.W."/>
        </authorList>
    </citation>
    <scope>NUCLEOTIDE SEQUENCE [LARGE SCALE GENOMIC DNA]</scope>
</reference>
<evidence type="ECO:0000313" key="2">
    <source>
        <dbReference type="Proteomes" id="UP000030491"/>
    </source>
</evidence>
<organism evidence="1 2">
    <name type="scientific">Prochlorococcus marinus str. MIT 9116</name>
    <dbReference type="NCBI Taxonomy" id="167544"/>
    <lineage>
        <taxon>Bacteria</taxon>
        <taxon>Bacillati</taxon>
        <taxon>Cyanobacteriota</taxon>
        <taxon>Cyanophyceae</taxon>
        <taxon>Synechococcales</taxon>
        <taxon>Prochlorococcaceae</taxon>
        <taxon>Prochlorococcus</taxon>
    </lineage>
</organism>
<dbReference type="AlphaFoldDB" id="A0A0A1ZLA5"/>
<dbReference type="EMBL" id="JNAJ01000017">
    <property type="protein sequence ID" value="KGF90377.1"/>
    <property type="molecule type" value="Genomic_DNA"/>
</dbReference>